<evidence type="ECO:0000259" key="6">
    <source>
        <dbReference type="PROSITE" id="PS50011"/>
    </source>
</evidence>
<feature type="compositionally biased region" description="Acidic residues" evidence="5">
    <location>
        <begin position="806"/>
        <end position="823"/>
    </location>
</feature>
<dbReference type="FunFam" id="1.25.40.430:FF:000003">
    <property type="entry name" value="Checkpoint serine/threonine-protein kinase BUB1"/>
    <property type="match status" value="1"/>
</dbReference>
<dbReference type="GO" id="GO:0032991">
    <property type="term" value="C:protein-containing complex"/>
    <property type="evidence" value="ECO:0007669"/>
    <property type="project" value="UniProtKB-ARBA"/>
</dbReference>
<evidence type="ECO:0000256" key="5">
    <source>
        <dbReference type="SAM" id="MobiDB-lite"/>
    </source>
</evidence>
<name>A0A507C2V9_9FUNG</name>
<keyword evidence="3" id="KW-0995">Kinetochore</keyword>
<dbReference type="PANTHER" id="PTHR14030:SF4">
    <property type="entry name" value="BUB1 KINASE, ISOFORM A-RELATED"/>
    <property type="match status" value="1"/>
</dbReference>
<dbReference type="InterPro" id="IPR011009">
    <property type="entry name" value="Kinase-like_dom_sf"/>
</dbReference>
<feature type="domain" description="Protein kinase" evidence="6">
    <location>
        <begin position="950"/>
        <end position="1281"/>
    </location>
</feature>
<dbReference type="PROSITE" id="PS00108">
    <property type="entry name" value="PROTEIN_KINASE_ST"/>
    <property type="match status" value="1"/>
</dbReference>
<dbReference type="OrthoDB" id="248495at2759"/>
<dbReference type="SMART" id="SM00220">
    <property type="entry name" value="S_TKc"/>
    <property type="match status" value="1"/>
</dbReference>
<accession>A0A507C2V9</accession>
<proteinExistence type="predicted"/>
<dbReference type="Proteomes" id="UP000319731">
    <property type="component" value="Unassembled WGS sequence"/>
</dbReference>
<dbReference type="SUPFAM" id="SSF56112">
    <property type="entry name" value="Protein kinase-like (PK-like)"/>
    <property type="match status" value="1"/>
</dbReference>
<dbReference type="GeneID" id="42005800"/>
<dbReference type="Pfam" id="PF00069">
    <property type="entry name" value="Pkinase"/>
    <property type="match status" value="1"/>
</dbReference>
<reference evidence="8 9" key="1">
    <citation type="journal article" date="2019" name="Sci. Rep.">
        <title>Comparative genomics of chytrid fungi reveal insights into the obligate biotrophic and pathogenic lifestyle of Synchytrium endobioticum.</title>
        <authorList>
            <person name="van de Vossenberg B.T.L.H."/>
            <person name="Warris S."/>
            <person name="Nguyen H.D.T."/>
            <person name="van Gent-Pelzer M.P.E."/>
            <person name="Joly D.L."/>
            <person name="van de Geest H.C."/>
            <person name="Bonants P.J.M."/>
            <person name="Smith D.S."/>
            <person name="Levesque C.A."/>
            <person name="van der Lee T.A.J."/>
        </authorList>
    </citation>
    <scope>NUCLEOTIDE SEQUENCE [LARGE SCALE GENOMIC DNA]</scope>
    <source>
        <strain evidence="8 9">JEL517</strain>
    </source>
</reference>
<evidence type="ECO:0008006" key="10">
    <source>
        <dbReference type="Google" id="ProtNLM"/>
    </source>
</evidence>
<comment type="caution">
    <text evidence="8">The sequence shown here is derived from an EMBL/GenBank/DDBJ whole genome shotgun (WGS) entry which is preliminary data.</text>
</comment>
<dbReference type="Gene3D" id="1.25.40.430">
    <property type="match status" value="1"/>
</dbReference>
<feature type="region of interest" description="Disordered" evidence="5">
    <location>
        <begin position="558"/>
        <end position="613"/>
    </location>
</feature>
<comment type="subcellular location">
    <subcellularLocation>
        <location evidence="1">Chromosome</location>
        <location evidence="1">Centromere</location>
        <location evidence="1">Kinetochore</location>
    </subcellularLocation>
</comment>
<dbReference type="InterPro" id="IPR015661">
    <property type="entry name" value="Bub1/Mad3"/>
</dbReference>
<dbReference type="Pfam" id="PF08311">
    <property type="entry name" value="Mad3_BUB1_I"/>
    <property type="match status" value="1"/>
</dbReference>
<keyword evidence="9" id="KW-1185">Reference proteome</keyword>
<organism evidence="8 9">
    <name type="scientific">Synchytrium microbalum</name>
    <dbReference type="NCBI Taxonomy" id="1806994"/>
    <lineage>
        <taxon>Eukaryota</taxon>
        <taxon>Fungi</taxon>
        <taxon>Fungi incertae sedis</taxon>
        <taxon>Chytridiomycota</taxon>
        <taxon>Chytridiomycota incertae sedis</taxon>
        <taxon>Chytridiomycetes</taxon>
        <taxon>Synchytriales</taxon>
        <taxon>Synchytriaceae</taxon>
        <taxon>Synchytrium</taxon>
    </lineage>
</organism>
<dbReference type="GO" id="GO:0007094">
    <property type="term" value="P:mitotic spindle assembly checkpoint signaling"/>
    <property type="evidence" value="ECO:0007669"/>
    <property type="project" value="InterPro"/>
</dbReference>
<feature type="compositionally biased region" description="Polar residues" evidence="5">
    <location>
        <begin position="923"/>
        <end position="932"/>
    </location>
</feature>
<keyword evidence="2" id="KW-0158">Chromosome</keyword>
<protein>
    <recommendedName>
        <fullName evidence="10">Protein kinase domain-containing protein</fullName>
    </recommendedName>
</protein>
<dbReference type="Gene3D" id="1.10.510.10">
    <property type="entry name" value="Transferase(Phosphotransferase) domain 1"/>
    <property type="match status" value="1"/>
</dbReference>
<feature type="compositionally biased region" description="Polar residues" evidence="5">
    <location>
        <begin position="902"/>
        <end position="911"/>
    </location>
</feature>
<gene>
    <name evidence="8" type="ORF">SmJEL517_g04575</name>
</gene>
<dbReference type="InterPro" id="IPR008271">
    <property type="entry name" value="Ser/Thr_kinase_AS"/>
</dbReference>
<feature type="domain" description="BUB1 N-terminal" evidence="7">
    <location>
        <begin position="52"/>
        <end position="211"/>
    </location>
</feature>
<dbReference type="RefSeq" id="XP_031023529.1">
    <property type="nucleotide sequence ID" value="XM_031170503.1"/>
</dbReference>
<feature type="region of interest" description="Disordered" evidence="5">
    <location>
        <begin position="1241"/>
        <end position="1262"/>
    </location>
</feature>
<evidence type="ECO:0000313" key="9">
    <source>
        <dbReference type="Proteomes" id="UP000319731"/>
    </source>
</evidence>
<keyword evidence="4" id="KW-0137">Centromere</keyword>
<feature type="region of interest" description="Disordered" evidence="5">
    <location>
        <begin position="712"/>
        <end position="765"/>
    </location>
</feature>
<dbReference type="STRING" id="1806994.A0A507C2V9"/>
<dbReference type="EMBL" id="QEAO01000032">
    <property type="protein sequence ID" value="TPX32286.1"/>
    <property type="molecule type" value="Genomic_DNA"/>
</dbReference>
<dbReference type="PROSITE" id="PS50011">
    <property type="entry name" value="PROTEIN_KINASE_DOM"/>
    <property type="match status" value="1"/>
</dbReference>
<evidence type="ECO:0000256" key="3">
    <source>
        <dbReference type="ARBA" id="ARBA00022838"/>
    </source>
</evidence>
<dbReference type="GO" id="GO:0000776">
    <property type="term" value="C:kinetochore"/>
    <property type="evidence" value="ECO:0007669"/>
    <property type="project" value="UniProtKB-KW"/>
</dbReference>
<evidence type="ECO:0000256" key="2">
    <source>
        <dbReference type="ARBA" id="ARBA00022454"/>
    </source>
</evidence>
<feature type="compositionally biased region" description="Low complexity" evidence="5">
    <location>
        <begin position="753"/>
        <end position="765"/>
    </location>
</feature>
<dbReference type="InterPro" id="IPR013212">
    <property type="entry name" value="Mad3/Bub1_I"/>
</dbReference>
<dbReference type="InterPro" id="IPR000719">
    <property type="entry name" value="Prot_kinase_dom"/>
</dbReference>
<evidence type="ECO:0000313" key="8">
    <source>
        <dbReference type="EMBL" id="TPX32286.1"/>
    </source>
</evidence>
<sequence>MANIPTLESFSPEKENIQPLAKGRRAATLSQLYTSSDATTLAAHLAEERLKYEHEITTQPDDVDDPLDIHHRYITWIQSTHTSSSPPELLKAVERAVRLFRKDGRYKNDIRYLKMWIMVAKQATDPKEVFKYLSVNEIGTGLAGYYEEYASLMESLGLWYNADEIYQLGVARRAEPADRLARKYRQFQERFERARERGVGASVLGDEFVTGGGTQSAMNEDAGRRALQARSGPAVVEQQPEPKSSSSGGSNKAPEKVPVYKQVDPPLSVMPTAASSNPWPEYGGRASLRKENEPQTTAWKGQILPQQSVGGAGKSKKAAAKEKFEVFRDDEANMIRVPSAPSQAPLKLKEGGATSGGSLSAASTGEMLAALDVTLSRPLPPPATSRPELTRNEHKVDVKDKGVKAPASQRYAFNMDLAHPPNSIEVSFEEMRAKLPKYQIIPSPTSLDDQTRCIKYDLTQTIPRKKSFAPSPTINTKEAFADVMNMWSQPLPDEELDARPDETISSKVFKREFVSGASLGVFHDDEDDDGDEVQELKGGEAKMTLMPQNDENAVVVRPSASKRSLGGSITKPLGDKLLGASPPRRSSPVMDDTTTNPFHERHTPSPSAESQPSSKLKLFAAFGSSSSVGIAAAGSDAAVANSGSKIKKRTALAPIVDSTSEELAPPPPQHSAALSTILPLAQSHRPLYTSTPAAHPYYSRPGAGRRFDILTPITDVSDEDRRSTMGTSTDDKTDRVFFDFPERTSRSYRSVDSRSTASSRSANTSLVVDHTHHTFDSRRIAGVHQSSPVTLAPGITGISSIASVDTESEEDGGEGDEDQEPDMDDTHHSKARPPTPLKARTPRSKARVVYPDLSNPCDMLLSETLAAMLSSASRPVDSIPGYYDCKSDRTHPQLISTILEASVQSKSSSGGHTVRGAVRQASRMRTNSRDSTIIPSGMDTSIVLPPYGTFSALKKLGEGGFGSVFMCRRIAPMPDSDEEPEIGSNDDEFCAIKVQKPANSWEFYILTILRERLHTRILKSIVTPLSLHLYPEESLLRLKLEPGTLLDVVNASKSEGYGTTDAGVDELLVGFWTIELLRTIEAMHSVGVIHNDIKPDNILVRFPMSASNNSDTVEWDARYHTDGSGGWSAHGITMADWGVAADIRGCVPHQRFTSCNSKRTGGGGGVKKHYGDSSYHCWEGRTGLGWRYEGDWYGAASVIHVLLFGRYMNVVEEDGDVDATSQIHDHQEWHDDEMSIIPGVHPWTSNINNSDGSGEDDSSERPPRIRILAPMKRYWQAHMWRRVFAVLLNSGAYNSVTTLSNDHVCDGDGESHQHQQLESEFPAIRHVRKLRGEVETWVAENSNRGGKSLRGTLKRVEMSLRPG</sequence>
<evidence type="ECO:0000256" key="4">
    <source>
        <dbReference type="ARBA" id="ARBA00023328"/>
    </source>
</evidence>
<dbReference type="PANTHER" id="PTHR14030">
    <property type="entry name" value="MITOTIC CHECKPOINT SERINE/THREONINE-PROTEIN KINASE BUB1"/>
    <property type="match status" value="1"/>
</dbReference>
<dbReference type="SMART" id="SM00777">
    <property type="entry name" value="Mad3_BUB1_I"/>
    <property type="match status" value="1"/>
</dbReference>
<dbReference type="GO" id="GO:0005524">
    <property type="term" value="F:ATP binding"/>
    <property type="evidence" value="ECO:0007669"/>
    <property type="project" value="InterPro"/>
</dbReference>
<dbReference type="GO" id="GO:0004672">
    <property type="term" value="F:protein kinase activity"/>
    <property type="evidence" value="ECO:0007669"/>
    <property type="project" value="InterPro"/>
</dbReference>
<feature type="compositionally biased region" description="Basic and acidic residues" evidence="5">
    <location>
        <begin position="719"/>
        <end position="752"/>
    </location>
</feature>
<dbReference type="GO" id="GO:0051754">
    <property type="term" value="P:meiotic sister chromatid cohesion, centromeric"/>
    <property type="evidence" value="ECO:0007669"/>
    <property type="project" value="TreeGrafter"/>
</dbReference>
<feature type="compositionally biased region" description="Polar residues" evidence="5">
    <location>
        <begin position="241"/>
        <end position="250"/>
    </location>
</feature>
<dbReference type="PROSITE" id="PS51489">
    <property type="entry name" value="BUB1_N"/>
    <property type="match status" value="1"/>
</dbReference>
<dbReference type="GO" id="GO:0005634">
    <property type="term" value="C:nucleus"/>
    <property type="evidence" value="ECO:0007669"/>
    <property type="project" value="TreeGrafter"/>
</dbReference>
<feature type="region of interest" description="Disordered" evidence="5">
    <location>
        <begin position="902"/>
        <end position="932"/>
    </location>
</feature>
<evidence type="ECO:0000259" key="7">
    <source>
        <dbReference type="PROSITE" id="PS51489"/>
    </source>
</evidence>
<feature type="region of interest" description="Disordered" evidence="5">
    <location>
        <begin position="205"/>
        <end position="296"/>
    </location>
</feature>
<feature type="compositionally biased region" description="Polar residues" evidence="5">
    <location>
        <begin position="604"/>
        <end position="613"/>
    </location>
</feature>
<evidence type="ECO:0000256" key="1">
    <source>
        <dbReference type="ARBA" id="ARBA00004629"/>
    </source>
</evidence>
<feature type="region of interest" description="Disordered" evidence="5">
    <location>
        <begin position="786"/>
        <end position="844"/>
    </location>
</feature>